<dbReference type="EMBL" id="MU006229">
    <property type="protein sequence ID" value="KAF2824864.1"/>
    <property type="molecule type" value="Genomic_DNA"/>
</dbReference>
<protein>
    <submittedName>
        <fullName evidence="2">Uncharacterized protein</fullName>
    </submittedName>
</protein>
<reference evidence="2" key="1">
    <citation type="journal article" date="2020" name="Stud. Mycol.">
        <title>101 Dothideomycetes genomes: a test case for predicting lifestyles and emergence of pathogens.</title>
        <authorList>
            <person name="Haridas S."/>
            <person name="Albert R."/>
            <person name="Binder M."/>
            <person name="Bloem J."/>
            <person name="Labutti K."/>
            <person name="Salamov A."/>
            <person name="Andreopoulos B."/>
            <person name="Baker S."/>
            <person name="Barry K."/>
            <person name="Bills G."/>
            <person name="Bluhm B."/>
            <person name="Cannon C."/>
            <person name="Castanera R."/>
            <person name="Culley D."/>
            <person name="Daum C."/>
            <person name="Ezra D."/>
            <person name="Gonzalez J."/>
            <person name="Henrissat B."/>
            <person name="Kuo A."/>
            <person name="Liang C."/>
            <person name="Lipzen A."/>
            <person name="Lutzoni F."/>
            <person name="Magnuson J."/>
            <person name="Mondo S."/>
            <person name="Nolan M."/>
            <person name="Ohm R."/>
            <person name="Pangilinan J."/>
            <person name="Park H.-J."/>
            <person name="Ramirez L."/>
            <person name="Alfaro M."/>
            <person name="Sun H."/>
            <person name="Tritt A."/>
            <person name="Yoshinaga Y."/>
            <person name="Zwiers L.-H."/>
            <person name="Turgeon B."/>
            <person name="Goodwin S."/>
            <person name="Spatafora J."/>
            <person name="Crous P."/>
            <person name="Grigoriev I."/>
        </authorList>
    </citation>
    <scope>NUCLEOTIDE SEQUENCE</scope>
    <source>
        <strain evidence="2">CBS 113818</strain>
    </source>
</reference>
<feature type="compositionally biased region" description="Polar residues" evidence="1">
    <location>
        <begin position="49"/>
        <end position="67"/>
    </location>
</feature>
<keyword evidence="3" id="KW-1185">Reference proteome</keyword>
<name>A0A6A6ZWK1_9PLEO</name>
<feature type="compositionally biased region" description="Acidic residues" evidence="1">
    <location>
        <begin position="484"/>
        <end position="495"/>
    </location>
</feature>
<feature type="region of interest" description="Disordered" evidence="1">
    <location>
        <begin position="439"/>
        <end position="495"/>
    </location>
</feature>
<dbReference type="OrthoDB" id="3800937at2759"/>
<proteinExistence type="predicted"/>
<gene>
    <name evidence="2" type="ORF">CC86DRAFT_456837</name>
</gene>
<evidence type="ECO:0000256" key="1">
    <source>
        <dbReference type="SAM" id="MobiDB-lite"/>
    </source>
</evidence>
<organism evidence="2 3">
    <name type="scientific">Ophiobolus disseminans</name>
    <dbReference type="NCBI Taxonomy" id="1469910"/>
    <lineage>
        <taxon>Eukaryota</taxon>
        <taxon>Fungi</taxon>
        <taxon>Dikarya</taxon>
        <taxon>Ascomycota</taxon>
        <taxon>Pezizomycotina</taxon>
        <taxon>Dothideomycetes</taxon>
        <taxon>Pleosporomycetidae</taxon>
        <taxon>Pleosporales</taxon>
        <taxon>Pleosporineae</taxon>
        <taxon>Phaeosphaeriaceae</taxon>
        <taxon>Ophiobolus</taxon>
    </lineage>
</organism>
<feature type="compositionally biased region" description="Low complexity" evidence="1">
    <location>
        <begin position="365"/>
        <end position="397"/>
    </location>
</feature>
<dbReference type="Proteomes" id="UP000799424">
    <property type="component" value="Unassembled WGS sequence"/>
</dbReference>
<feature type="compositionally biased region" description="Low complexity" evidence="1">
    <location>
        <begin position="442"/>
        <end position="463"/>
    </location>
</feature>
<dbReference type="AlphaFoldDB" id="A0A6A6ZWK1"/>
<evidence type="ECO:0000313" key="2">
    <source>
        <dbReference type="EMBL" id="KAF2824864.1"/>
    </source>
</evidence>
<evidence type="ECO:0000313" key="3">
    <source>
        <dbReference type="Proteomes" id="UP000799424"/>
    </source>
</evidence>
<sequence length="495" mass="54450">MANNHLLKAHQGKTWMNPQNDEHKQREQESKARNHEQRHSPYHADDSVSKTSSTRLQSSGDNVAKTTSAYPSPPSSKGSPPTLKRPIALVAQPEEQAAKKQHPTPFTPRERTQIPAAVVRNIFAETYAPTLPNTDFKHSYAPYDDDSVLVLHSAEIQRHSSDAALLNRPTVQLKVEALMLLERGLKAHDMGRSKDVRRTGPTRIIGDCDLYLRNNQIHVATESGLLLAADYLKLAGIPETAKVRFNGVKPAWMKAFLAQRIVRRINYTTEDEEPEEVVCYPPIRDGFIGLKIGYWVEVFGRQTVDGCEYAYGRNLNTKKIGWFEYAHTAAIDAEYPKWDTLYSPEQKADVIQWLAAKKAAEAKAKLTPPTTTPPAATHSTTTLSTTTPSTTTPSSPAVAKKIAKEIGTSAKTAVNGLKEQATAPIATPVKAQKLPEIEASTAAVEHPAEPMAAPAPASPLIPEQKASTPPVKPKSSPPVRSYFDEDEVDWDDTPL</sequence>
<feature type="region of interest" description="Disordered" evidence="1">
    <location>
        <begin position="1"/>
        <end position="83"/>
    </location>
</feature>
<feature type="region of interest" description="Disordered" evidence="1">
    <location>
        <begin position="364"/>
        <end position="397"/>
    </location>
</feature>
<accession>A0A6A6ZWK1</accession>
<feature type="compositionally biased region" description="Basic and acidic residues" evidence="1">
    <location>
        <begin position="20"/>
        <end position="48"/>
    </location>
</feature>